<dbReference type="RefSeq" id="XP_011779555.1">
    <property type="nucleotide sequence ID" value="XM_011781253.1"/>
</dbReference>
<dbReference type="GO" id="GO:0022627">
    <property type="term" value="C:cytosolic small ribosomal subunit"/>
    <property type="evidence" value="ECO:0007669"/>
    <property type="project" value="TreeGrafter"/>
</dbReference>
<dbReference type="EMBL" id="FN554974">
    <property type="protein sequence ID" value="CBH17291.1"/>
    <property type="molecule type" value="Genomic_DNA"/>
</dbReference>
<dbReference type="Pfam" id="PF08071">
    <property type="entry name" value="RS4NT"/>
    <property type="match status" value="1"/>
</dbReference>
<dbReference type="AlphaFoldDB" id="D0A6J0"/>
<dbReference type="InterPro" id="IPR038237">
    <property type="entry name" value="Ribosomal_eS4_central_sf"/>
</dbReference>
<keyword evidence="5 6" id="KW-0687">Ribonucleoprotein</keyword>
<dbReference type="Proteomes" id="UP000002316">
    <property type="component" value="Chromosome 11"/>
</dbReference>
<reference evidence="9" key="1">
    <citation type="submission" date="2009-09" db="EMBL/GenBank/DDBJ databases">
        <title>The genome sequence of Trypanosoma brucei gambiense: the cause of Human African trypanosomasis.</title>
        <authorList>
            <person name="Jackson A.P."/>
            <person name="Sanders M."/>
            <person name="Berry A."/>
            <person name="McQuillan J."/>
            <person name="Aslett M.A."/>
            <person name="Quail M.A."/>
            <person name="Macleod A."/>
            <person name="Melville S.E."/>
            <person name="Gibson W."/>
            <person name="Barry J.D."/>
            <person name="Berriman M."/>
            <person name="Hertz-Fowler C."/>
        </authorList>
    </citation>
    <scope>NUCLEOTIDE SEQUENCE</scope>
    <source>
        <strain evidence="9">Dal 972 clone 1</strain>
    </source>
</reference>
<dbReference type="KEGG" id="tbg:TbgDal_XI4090"/>
<evidence type="ECO:0000256" key="1">
    <source>
        <dbReference type="ARBA" id="ARBA00007500"/>
    </source>
</evidence>
<dbReference type="GO" id="GO:0019843">
    <property type="term" value="F:rRNA binding"/>
    <property type="evidence" value="ECO:0007669"/>
    <property type="project" value="UniProtKB-UniRule"/>
</dbReference>
<dbReference type="GeneID" id="23867396"/>
<dbReference type="PANTHER" id="PTHR11581:SF0">
    <property type="entry name" value="SMALL RIBOSOMAL SUBUNIT PROTEIN ES4"/>
    <property type="match status" value="1"/>
</dbReference>
<feature type="domain" description="RNA-binding S4" evidence="7">
    <location>
        <begin position="40"/>
        <end position="103"/>
    </location>
</feature>
<dbReference type="InterPro" id="IPR013845">
    <property type="entry name" value="Ribosomal_eS4_central_region"/>
</dbReference>
<dbReference type="Gene3D" id="3.10.290.10">
    <property type="entry name" value="RNA-binding S4 domain"/>
    <property type="match status" value="1"/>
</dbReference>
<dbReference type="OrthoDB" id="269064at2759"/>
<evidence type="ECO:0000259" key="8">
    <source>
        <dbReference type="SMART" id="SM00739"/>
    </source>
</evidence>
<evidence type="ECO:0000259" key="7">
    <source>
        <dbReference type="SMART" id="SM00363"/>
    </source>
</evidence>
<dbReference type="PROSITE" id="PS50889">
    <property type="entry name" value="S4"/>
    <property type="match status" value="1"/>
</dbReference>
<evidence type="ECO:0000256" key="5">
    <source>
        <dbReference type="ARBA" id="ARBA00023274"/>
    </source>
</evidence>
<dbReference type="FunFam" id="3.10.290.10:FF:000002">
    <property type="entry name" value="40S ribosomal protein S4"/>
    <property type="match status" value="1"/>
</dbReference>
<dbReference type="FunFam" id="2.30.30.30:FF:000041">
    <property type="entry name" value="40S ribosomal protein S4"/>
    <property type="match status" value="1"/>
</dbReference>
<organism evidence="9 11">
    <name type="scientific">Trypanosoma brucei gambiense (strain MHOM/CI/86/DAL972)</name>
    <dbReference type="NCBI Taxonomy" id="679716"/>
    <lineage>
        <taxon>Eukaryota</taxon>
        <taxon>Discoba</taxon>
        <taxon>Euglenozoa</taxon>
        <taxon>Kinetoplastea</taxon>
        <taxon>Metakinetoplastina</taxon>
        <taxon>Trypanosomatida</taxon>
        <taxon>Trypanosomatidae</taxon>
        <taxon>Trypanosoma</taxon>
    </lineage>
</organism>
<dbReference type="KEGG" id="tbg:TbgDal_XI4100"/>
<dbReference type="Gene3D" id="2.40.50.740">
    <property type="match status" value="1"/>
</dbReference>
<protein>
    <recommendedName>
        <fullName evidence="6">40S ribosomal protein S4</fullName>
    </recommendedName>
</protein>
<dbReference type="Pfam" id="PF00467">
    <property type="entry name" value="KOW"/>
    <property type="match status" value="1"/>
</dbReference>
<dbReference type="VEuPathDB" id="TriTrypDB:Tbg972.11.4090"/>
<comment type="similarity">
    <text evidence="1 6">Belongs to the eukaryotic ribosomal protein eS4 family.</text>
</comment>
<dbReference type="CDD" id="cd00165">
    <property type="entry name" value="S4"/>
    <property type="match status" value="1"/>
</dbReference>
<dbReference type="VEuPathDB" id="TriTrypDB:Tbg972.11.4100"/>
<sequence>MAKKHLKRLYAPKDWMLSKLTGVFAPRPRAGPHKLRECLSLLIIIRNRLKYALNALEAQMILRQGLVCVDGKPRKDGKYPAGFMDVVEIPKTGDRFRILYDVKGRFALVRVSEAESSIKMMKVVNVYTGTGRIPVAVTHDGHRIRYPDPRTSRGDTLVYDVKEKKVLDLIKIGNGKVVMVTGGANRGRIGEIVSIERHPGAFDIARLKDASGHEFATRATNIFVIGNDMSSVPVTLPKQQGLRINVIQEREEKLIAAETRRTTQAHSKRKTKV</sequence>
<evidence type="ECO:0000313" key="10">
    <source>
        <dbReference type="EMBL" id="CBH17292.1"/>
    </source>
</evidence>
<keyword evidence="4 6" id="KW-0689">Ribosomal protein</keyword>
<dbReference type="GO" id="GO:0006412">
    <property type="term" value="P:translation"/>
    <property type="evidence" value="ECO:0007669"/>
    <property type="project" value="InterPro"/>
</dbReference>
<dbReference type="Pfam" id="PF00900">
    <property type="entry name" value="Ribosomal_S4e"/>
    <property type="match status" value="1"/>
</dbReference>
<dbReference type="InterPro" id="IPR005824">
    <property type="entry name" value="KOW"/>
</dbReference>
<dbReference type="SMART" id="SM00739">
    <property type="entry name" value="KOW"/>
    <property type="match status" value="1"/>
</dbReference>
<dbReference type="InterPro" id="IPR041982">
    <property type="entry name" value="Ribosomal_eS4_KOW"/>
</dbReference>
<dbReference type="GO" id="GO:0003735">
    <property type="term" value="F:structural constituent of ribosome"/>
    <property type="evidence" value="ECO:0007669"/>
    <property type="project" value="UniProtKB-UniRule"/>
</dbReference>
<dbReference type="SMART" id="SM00363">
    <property type="entry name" value="S4"/>
    <property type="match status" value="1"/>
</dbReference>
<reference evidence="11" key="2">
    <citation type="journal article" date="2010" name="PLoS Negl. Trop. Dis.">
        <title>The genome sequence of Trypanosoma brucei gambiense, causative agent of chronic human african trypanosomiasis.</title>
        <authorList>
            <person name="Jackson A.P."/>
            <person name="Sanders M."/>
            <person name="Berry A."/>
            <person name="McQuillan J."/>
            <person name="Aslett M.A."/>
            <person name="Quail M.A."/>
            <person name="Chukualim B."/>
            <person name="Capewell P."/>
            <person name="MacLeod A."/>
            <person name="Melville S.E."/>
            <person name="Gibson W."/>
            <person name="Barry J.D."/>
            <person name="Berriman M."/>
            <person name="Hertz-Fowler C."/>
        </authorList>
    </citation>
    <scope>NUCLEOTIDE SEQUENCE [LARGE SCALE GENOMIC DNA]</scope>
    <source>
        <strain evidence="11">MHOM/CI/86/DAL972</strain>
    </source>
</reference>
<dbReference type="Pfam" id="PF16121">
    <property type="entry name" value="40S_S4_C"/>
    <property type="match status" value="1"/>
</dbReference>
<keyword evidence="2 6" id="KW-0699">rRNA-binding</keyword>
<dbReference type="RefSeq" id="XP_011779556.1">
    <property type="nucleotide sequence ID" value="XM_011781254.1"/>
</dbReference>
<dbReference type="InterPro" id="IPR032277">
    <property type="entry name" value="Ribosomal_eS4_C"/>
</dbReference>
<dbReference type="InterPro" id="IPR013843">
    <property type="entry name" value="Ribosomal_eS4_N"/>
</dbReference>
<dbReference type="InterPro" id="IPR014722">
    <property type="entry name" value="Rib_uL2_dom2"/>
</dbReference>
<dbReference type="GeneID" id="23867398"/>
<dbReference type="InterPro" id="IPR000876">
    <property type="entry name" value="Ribosomal_eS4"/>
</dbReference>
<name>D0A6J0_TRYB9</name>
<evidence type="ECO:0000256" key="2">
    <source>
        <dbReference type="ARBA" id="ARBA00022730"/>
    </source>
</evidence>
<evidence type="ECO:0000256" key="3">
    <source>
        <dbReference type="ARBA" id="ARBA00022884"/>
    </source>
</evidence>
<dbReference type="CDD" id="cd06087">
    <property type="entry name" value="KOW_RPS4"/>
    <property type="match status" value="1"/>
</dbReference>
<keyword evidence="3 6" id="KW-0694">RNA-binding</keyword>
<proteinExistence type="inferred from homology"/>
<evidence type="ECO:0000313" key="11">
    <source>
        <dbReference type="Proteomes" id="UP000002316"/>
    </source>
</evidence>
<dbReference type="InterPro" id="IPR036986">
    <property type="entry name" value="S4_RNA-bd_sf"/>
</dbReference>
<dbReference type="PIRSF" id="PIRSF002116">
    <property type="entry name" value="Ribosomal_S4"/>
    <property type="match status" value="1"/>
</dbReference>
<accession>D0A6J0</accession>
<gene>
    <name evidence="9" type="ORF">TbgDal_XI4090</name>
    <name evidence="10" type="ORF">TbgDal_XI4100</name>
</gene>
<evidence type="ECO:0000313" key="9">
    <source>
        <dbReference type="EMBL" id="CBH17291.1"/>
    </source>
</evidence>
<dbReference type="HAMAP" id="MF_00485">
    <property type="entry name" value="Ribosomal_eS4"/>
    <property type="match status" value="1"/>
</dbReference>
<dbReference type="InterPro" id="IPR002942">
    <property type="entry name" value="S4_RNA-bd"/>
</dbReference>
<evidence type="ECO:0000256" key="6">
    <source>
        <dbReference type="PIRNR" id="PIRNR002116"/>
    </source>
</evidence>
<feature type="domain" description="KOW" evidence="8">
    <location>
        <begin position="171"/>
        <end position="198"/>
    </location>
</feature>
<dbReference type="PANTHER" id="PTHR11581">
    <property type="entry name" value="30S/40S RIBOSOMAL PROTEIN S4"/>
    <property type="match status" value="1"/>
</dbReference>
<dbReference type="EMBL" id="FN554974">
    <property type="protein sequence ID" value="CBH17292.1"/>
    <property type="molecule type" value="Genomic_DNA"/>
</dbReference>
<dbReference type="Gene3D" id="2.30.30.30">
    <property type="match status" value="1"/>
</dbReference>
<dbReference type="Pfam" id="PF01479">
    <property type="entry name" value="S4"/>
    <property type="match status" value="1"/>
</dbReference>
<evidence type="ECO:0000256" key="4">
    <source>
        <dbReference type="ARBA" id="ARBA00022980"/>
    </source>
</evidence>